<gene>
    <name evidence="1" type="ORF">CHM34_17350</name>
</gene>
<dbReference type="OrthoDB" id="2875809at2"/>
<proteinExistence type="predicted"/>
<dbReference type="InterPro" id="IPR013420">
    <property type="entry name" value="CRISPR-assoc_prot_Cas8b/Csh1_C"/>
</dbReference>
<dbReference type="Proteomes" id="UP000215459">
    <property type="component" value="Unassembled WGS sequence"/>
</dbReference>
<dbReference type="Pfam" id="PF09484">
    <property type="entry name" value="Cas_TM1802"/>
    <property type="match status" value="1"/>
</dbReference>
<dbReference type="RefSeq" id="WP_094265882.1">
    <property type="nucleotide sequence ID" value="NZ_NOWF01000015.1"/>
</dbReference>
<organism evidence="1 2">
    <name type="scientific">Paludifilum halophilum</name>
    <dbReference type="NCBI Taxonomy" id="1642702"/>
    <lineage>
        <taxon>Bacteria</taxon>
        <taxon>Bacillati</taxon>
        <taxon>Bacillota</taxon>
        <taxon>Bacilli</taxon>
        <taxon>Bacillales</taxon>
        <taxon>Thermoactinomycetaceae</taxon>
        <taxon>Paludifilum</taxon>
    </lineage>
</organism>
<dbReference type="AlphaFoldDB" id="A0A235B1N8"/>
<protein>
    <recommendedName>
        <fullName evidence="3">Type I-B CRISPR-associated protein Cas8b/Csh1</fullName>
    </recommendedName>
</protein>
<dbReference type="NCBIfam" id="TIGR02556">
    <property type="entry name" value="cas_TM1802"/>
    <property type="match status" value="1"/>
</dbReference>
<dbReference type="EMBL" id="NOWF01000015">
    <property type="protein sequence ID" value="OYD06226.1"/>
    <property type="molecule type" value="Genomic_DNA"/>
</dbReference>
<name>A0A235B1N8_9BACL</name>
<sequence length="588" mass="68889">MISAVRQLGEWKLKREAKDTLDVLIQPIDENRYPHILMIHLDGDRWTVELEECQTSTSDRLLYRRGSPRGINFSPTAMVTDATTTFDIKLLAWFKKVIKEQKKYEPTDIECMEKAYRIIDGDQEAIMERIQEKMKGLKGGVVLSIKIDGSYLKEIPAFVTIFSAMVNEKDLKNFAENQVCSVCGKEHSVVLAGSSAFKFYTDDKPGFITGHFDKKRSWRNYPVCMECNLMLQEGKRLVEERLRFRFYGLSYTLIPQFLFGETELQEEILDILISGGKNRSLQDQSVKDYLGEEDEILEELTDASDSLVLNLLFMQKIQSAERILMLVEDVVPSRLNTIFEAKKSVERKFPFRDDPDRYRPYHFGRLRTFFRKSDENKRDNDLDKYFLEITASVFRGQELNVRFLSTFMMKEIRKGFVREEGMDRLVRDAVMNLLFLEALKILSKGESVWMKESRFETVFQQYGPHLNRPEKRGLFLLGVMTQLLLRVQYRERHAHPFQKQLKGLKMHEKDFLGLLPKVQEKLQQYESYDRGKQLLSREISDLLLSSRPGWKMSVDEMNFYFASGMNLYDQVTPILYPEKELSKEAEKV</sequence>
<evidence type="ECO:0000313" key="1">
    <source>
        <dbReference type="EMBL" id="OYD06226.1"/>
    </source>
</evidence>
<dbReference type="NCBIfam" id="TIGR02591">
    <property type="entry name" value="cas_Csh1"/>
    <property type="match status" value="1"/>
</dbReference>
<keyword evidence="2" id="KW-1185">Reference proteome</keyword>
<accession>A0A235B1N8</accession>
<reference evidence="1 2" key="1">
    <citation type="submission" date="2017-07" db="EMBL/GenBank/DDBJ databases">
        <title>The genome sequence of Paludifilum halophilum highlights mechanisms for microbial adaptation to high salt environemnts.</title>
        <authorList>
            <person name="Belbahri L."/>
        </authorList>
    </citation>
    <scope>NUCLEOTIDE SEQUENCE [LARGE SCALE GENOMIC DNA]</scope>
    <source>
        <strain evidence="1 2">DSM 102817</strain>
    </source>
</reference>
<dbReference type="InterPro" id="IPR013389">
    <property type="entry name" value="CRISPR-assoc_prot_Cas8b"/>
</dbReference>
<evidence type="ECO:0008006" key="3">
    <source>
        <dbReference type="Google" id="ProtNLM"/>
    </source>
</evidence>
<evidence type="ECO:0000313" key="2">
    <source>
        <dbReference type="Proteomes" id="UP000215459"/>
    </source>
</evidence>
<comment type="caution">
    <text evidence="1">The sequence shown here is derived from an EMBL/GenBank/DDBJ whole genome shotgun (WGS) entry which is preliminary data.</text>
</comment>